<keyword evidence="1" id="KW-0805">Transcription regulation</keyword>
<comment type="caution">
    <text evidence="5">The sequence shown here is derived from an EMBL/GenBank/DDBJ whole genome shotgun (WGS) entry which is preliminary data.</text>
</comment>
<keyword evidence="6" id="KW-1185">Reference proteome</keyword>
<dbReference type="SUPFAM" id="SSF52172">
    <property type="entry name" value="CheY-like"/>
    <property type="match status" value="1"/>
</dbReference>
<evidence type="ECO:0000256" key="2">
    <source>
        <dbReference type="ARBA" id="ARBA00023125"/>
    </source>
</evidence>
<evidence type="ECO:0000259" key="4">
    <source>
        <dbReference type="PROSITE" id="PS50043"/>
    </source>
</evidence>
<proteinExistence type="predicted"/>
<feature type="domain" description="HTH luxR-type" evidence="4">
    <location>
        <begin position="137"/>
        <end position="202"/>
    </location>
</feature>
<dbReference type="PRINTS" id="PR00038">
    <property type="entry name" value="HTHLUXR"/>
</dbReference>
<dbReference type="CDD" id="cd06170">
    <property type="entry name" value="LuxR_C_like"/>
    <property type="match status" value="1"/>
</dbReference>
<dbReference type="RefSeq" id="WP_191710048.1">
    <property type="nucleotide sequence ID" value="NZ_JACSPQ010000005.1"/>
</dbReference>
<evidence type="ECO:0000256" key="1">
    <source>
        <dbReference type="ARBA" id="ARBA00023015"/>
    </source>
</evidence>
<keyword evidence="2" id="KW-0238">DNA-binding</keyword>
<sequence length="211" mass="23987">MNTLILSDNQAITRMGMKTIAITRFDKVLEADDIHVLTKKLLTEERAVAVIDYTLFDCTAEQLLVVKERFPASLFILFSDALSEEFIRRMVFSNPKFSILMKDSSLDEIESCLEKAKNGIPFICAKASALLEKETKTQEDDSPLTATEKEILKAMAMGKTTKEIASERFLSVYTVMTHRKNIFRKLQVNNAHEAVRYALRAGIVDAMEYYI</sequence>
<dbReference type="PANTHER" id="PTHR43214">
    <property type="entry name" value="TWO-COMPONENT RESPONSE REGULATOR"/>
    <property type="match status" value="1"/>
</dbReference>
<accession>A0ABR8VB57</accession>
<dbReference type="InterPro" id="IPR039420">
    <property type="entry name" value="WalR-like"/>
</dbReference>
<dbReference type="PROSITE" id="PS50043">
    <property type="entry name" value="HTH_LUXR_2"/>
    <property type="match status" value="1"/>
</dbReference>
<dbReference type="InterPro" id="IPR000792">
    <property type="entry name" value="Tscrpt_reg_LuxR_C"/>
</dbReference>
<dbReference type="PANTHER" id="PTHR43214:SF41">
    <property type="entry name" value="NITRATE_NITRITE RESPONSE REGULATOR PROTEIN NARP"/>
    <property type="match status" value="1"/>
</dbReference>
<dbReference type="InterPro" id="IPR016032">
    <property type="entry name" value="Sig_transdc_resp-reg_C-effctor"/>
</dbReference>
<dbReference type="Gene3D" id="3.40.50.2300">
    <property type="match status" value="1"/>
</dbReference>
<dbReference type="EMBL" id="JACSPQ010000005">
    <property type="protein sequence ID" value="MBD8001977.1"/>
    <property type="molecule type" value="Genomic_DNA"/>
</dbReference>
<protein>
    <submittedName>
        <fullName evidence="5">Response regulator transcription factor</fullName>
    </submittedName>
</protein>
<dbReference type="InterPro" id="IPR011006">
    <property type="entry name" value="CheY-like_superfamily"/>
</dbReference>
<organism evidence="5 6">
    <name type="scientific">Phocaeicola faecium</name>
    <dbReference type="NCBI Taxonomy" id="2762213"/>
    <lineage>
        <taxon>Bacteria</taxon>
        <taxon>Pseudomonadati</taxon>
        <taxon>Bacteroidota</taxon>
        <taxon>Bacteroidia</taxon>
        <taxon>Bacteroidales</taxon>
        <taxon>Bacteroidaceae</taxon>
        <taxon>Phocaeicola</taxon>
    </lineage>
</organism>
<dbReference type="SMART" id="SM00421">
    <property type="entry name" value="HTH_LUXR"/>
    <property type="match status" value="1"/>
</dbReference>
<dbReference type="Proteomes" id="UP000616346">
    <property type="component" value="Unassembled WGS sequence"/>
</dbReference>
<gene>
    <name evidence="5" type="ORF">H9626_07075</name>
</gene>
<evidence type="ECO:0000256" key="3">
    <source>
        <dbReference type="ARBA" id="ARBA00023163"/>
    </source>
</evidence>
<dbReference type="SUPFAM" id="SSF46894">
    <property type="entry name" value="C-terminal effector domain of the bipartite response regulators"/>
    <property type="match status" value="1"/>
</dbReference>
<dbReference type="Pfam" id="PF00196">
    <property type="entry name" value="GerE"/>
    <property type="match status" value="1"/>
</dbReference>
<name>A0ABR8VB57_9BACT</name>
<keyword evidence="3" id="KW-0804">Transcription</keyword>
<evidence type="ECO:0000313" key="5">
    <source>
        <dbReference type="EMBL" id="MBD8001977.1"/>
    </source>
</evidence>
<reference evidence="5 6" key="1">
    <citation type="submission" date="2020-08" db="EMBL/GenBank/DDBJ databases">
        <title>A Genomic Blueprint of the Chicken Gut Microbiome.</title>
        <authorList>
            <person name="Gilroy R."/>
            <person name="Ravi A."/>
            <person name="Getino M."/>
            <person name="Pursley I."/>
            <person name="Horton D.L."/>
            <person name="Alikhan N.-F."/>
            <person name="Baker D."/>
            <person name="Gharbi K."/>
            <person name="Hall N."/>
            <person name="Watson M."/>
            <person name="Adriaenssens E.M."/>
            <person name="Foster-Nyarko E."/>
            <person name="Jarju S."/>
            <person name="Secka A."/>
            <person name="Antonio M."/>
            <person name="Oren A."/>
            <person name="Chaudhuri R."/>
            <person name="La Ragione R.M."/>
            <person name="Hildebrand F."/>
            <person name="Pallen M.J."/>
        </authorList>
    </citation>
    <scope>NUCLEOTIDE SEQUENCE [LARGE SCALE GENOMIC DNA]</scope>
    <source>
        <strain evidence="5 6">Sa1YUN3</strain>
    </source>
</reference>
<evidence type="ECO:0000313" key="6">
    <source>
        <dbReference type="Proteomes" id="UP000616346"/>
    </source>
</evidence>